<evidence type="ECO:0000259" key="7">
    <source>
        <dbReference type="PROSITE" id="PS50157"/>
    </source>
</evidence>
<protein>
    <recommendedName>
        <fullName evidence="7">C2H2-type domain-containing protein</fullName>
    </recommendedName>
</protein>
<dbReference type="PANTHER" id="PTHR19818">
    <property type="entry name" value="ZINC FINGER PROTEIN ZIC AND GLI"/>
    <property type="match status" value="1"/>
</dbReference>
<keyword evidence="2" id="KW-0677">Repeat</keyword>
<evidence type="ECO:0000313" key="8">
    <source>
        <dbReference type="EMBL" id="EMF17788.1"/>
    </source>
</evidence>
<dbReference type="EMBL" id="KB456260">
    <property type="protein sequence ID" value="EMF17788.1"/>
    <property type="molecule type" value="Genomic_DNA"/>
</dbReference>
<sequence length="470" mass="52486">MPPPSRLCNDGQSDTYSQYGNFAHLAQELDRDHSSTPQYSPSVAVKTPTGPRTMRRPGLAGAPALVCGRYCCHWTVGGGMCHQQFEDAKALNDHIRAHHVRGAGTFVCQWQGCDKSSFPTANKLVRHVHSHTGYKPFQCPSCTQAFVTKDQLDKHLTTHTGAKDFICTWPDCGRSFAVKHALDGHMNSVHLKAKKHVCPHCLQAFDDSSNLSKHKKQVHNPETGIRCPARHTHECTYVDSRKDKMKEHCERERHGLETATDPYRWNLWVQQFKSISKKAESRRCRDASSTPISRGSSISSTLFSTTTLYWAPPIECSKEDCNIPVCLPCDMLCNDQELYPDPFPLCDDTECGPCDSCNDPDCDPNTRQECNIEPCTIQHEDDDDDSCSLLLQETCTSTSCGGIPQCLRSVTSTPSQPPTPYNSAMQEQPALYDGGYHPIGHETDSFSSPDADNPFQLNSTQLDEYMFMTQ</sequence>
<dbReference type="InterPro" id="IPR050329">
    <property type="entry name" value="GLI_C2H2-zinc-finger"/>
</dbReference>
<dbReference type="GO" id="GO:0045944">
    <property type="term" value="P:positive regulation of transcription by RNA polymerase II"/>
    <property type="evidence" value="ECO:0007669"/>
    <property type="project" value="UniProtKB-ARBA"/>
</dbReference>
<keyword evidence="4" id="KW-0862">Zinc</keyword>
<dbReference type="HOGENOM" id="CLU_042709_0_0_1"/>
<keyword evidence="1" id="KW-0479">Metal-binding</keyword>
<name>N1QNI5_SPHMS</name>
<dbReference type="OrthoDB" id="3437960at2759"/>
<keyword evidence="3 5" id="KW-0863">Zinc-finger</keyword>
<dbReference type="AlphaFoldDB" id="N1QNI5"/>
<feature type="region of interest" description="Disordered" evidence="6">
    <location>
        <begin position="30"/>
        <end position="57"/>
    </location>
</feature>
<feature type="domain" description="C2H2-type" evidence="7">
    <location>
        <begin position="106"/>
        <end position="136"/>
    </location>
</feature>
<evidence type="ECO:0000313" key="9">
    <source>
        <dbReference type="Proteomes" id="UP000016931"/>
    </source>
</evidence>
<dbReference type="RefSeq" id="XP_016765909.1">
    <property type="nucleotide sequence ID" value="XM_016909470.1"/>
</dbReference>
<feature type="domain" description="C2H2-type" evidence="7">
    <location>
        <begin position="165"/>
        <end position="195"/>
    </location>
</feature>
<reference evidence="8 9" key="1">
    <citation type="journal article" date="2012" name="PLoS Pathog.">
        <title>Diverse lifestyles and strategies of plant pathogenesis encoded in the genomes of eighteen Dothideomycetes fungi.</title>
        <authorList>
            <person name="Ohm R.A."/>
            <person name="Feau N."/>
            <person name="Henrissat B."/>
            <person name="Schoch C.L."/>
            <person name="Horwitz B.A."/>
            <person name="Barry K.W."/>
            <person name="Condon B.J."/>
            <person name="Copeland A.C."/>
            <person name="Dhillon B."/>
            <person name="Glaser F."/>
            <person name="Hesse C.N."/>
            <person name="Kosti I."/>
            <person name="LaButti K."/>
            <person name="Lindquist E.A."/>
            <person name="Lucas S."/>
            <person name="Salamov A.A."/>
            <person name="Bradshaw R.E."/>
            <person name="Ciuffetti L."/>
            <person name="Hamelin R.C."/>
            <person name="Kema G.H.J."/>
            <person name="Lawrence C."/>
            <person name="Scott J.A."/>
            <person name="Spatafora J.W."/>
            <person name="Turgeon B.G."/>
            <person name="de Wit P.J.G.M."/>
            <person name="Zhong S."/>
            <person name="Goodwin S.B."/>
            <person name="Grigoriev I.V."/>
        </authorList>
    </citation>
    <scope>NUCLEOTIDE SEQUENCE [LARGE SCALE GENOMIC DNA]</scope>
    <source>
        <strain evidence="8 9">SO2202</strain>
    </source>
</reference>
<feature type="domain" description="C2H2-type" evidence="7">
    <location>
        <begin position="196"/>
        <end position="224"/>
    </location>
</feature>
<accession>N1QNI5</accession>
<evidence type="ECO:0000256" key="4">
    <source>
        <dbReference type="ARBA" id="ARBA00022833"/>
    </source>
</evidence>
<dbReference type="GO" id="GO:0008270">
    <property type="term" value="F:zinc ion binding"/>
    <property type="evidence" value="ECO:0007669"/>
    <property type="project" value="UniProtKB-KW"/>
</dbReference>
<dbReference type="PROSITE" id="PS00028">
    <property type="entry name" value="ZINC_FINGER_C2H2_1"/>
    <property type="match status" value="3"/>
</dbReference>
<dbReference type="Gene3D" id="3.30.160.60">
    <property type="entry name" value="Classic Zinc Finger"/>
    <property type="match status" value="4"/>
</dbReference>
<evidence type="ECO:0000256" key="3">
    <source>
        <dbReference type="ARBA" id="ARBA00022771"/>
    </source>
</evidence>
<dbReference type="SMART" id="SM00355">
    <property type="entry name" value="ZnF_C2H2"/>
    <property type="match status" value="5"/>
</dbReference>
<dbReference type="GO" id="GO:0005634">
    <property type="term" value="C:nucleus"/>
    <property type="evidence" value="ECO:0007669"/>
    <property type="project" value="UniProtKB-ARBA"/>
</dbReference>
<dbReference type="GO" id="GO:0000978">
    <property type="term" value="F:RNA polymerase II cis-regulatory region sequence-specific DNA binding"/>
    <property type="evidence" value="ECO:0007669"/>
    <property type="project" value="TreeGrafter"/>
</dbReference>
<dbReference type="Pfam" id="PF00096">
    <property type="entry name" value="zf-C2H2"/>
    <property type="match status" value="2"/>
</dbReference>
<dbReference type="PANTHER" id="PTHR19818:SF139">
    <property type="entry name" value="PAIR-RULE PROTEIN ODD-PAIRED"/>
    <property type="match status" value="1"/>
</dbReference>
<evidence type="ECO:0000256" key="6">
    <source>
        <dbReference type="SAM" id="MobiDB-lite"/>
    </source>
</evidence>
<keyword evidence="9" id="KW-1185">Reference proteome</keyword>
<dbReference type="InterPro" id="IPR013087">
    <property type="entry name" value="Znf_C2H2_type"/>
</dbReference>
<dbReference type="GeneID" id="27906607"/>
<dbReference type="STRING" id="692275.N1QNI5"/>
<organism evidence="8 9">
    <name type="scientific">Sphaerulina musiva (strain SO2202)</name>
    <name type="common">Poplar stem canker fungus</name>
    <name type="synonym">Septoria musiva</name>
    <dbReference type="NCBI Taxonomy" id="692275"/>
    <lineage>
        <taxon>Eukaryota</taxon>
        <taxon>Fungi</taxon>
        <taxon>Dikarya</taxon>
        <taxon>Ascomycota</taxon>
        <taxon>Pezizomycotina</taxon>
        <taxon>Dothideomycetes</taxon>
        <taxon>Dothideomycetidae</taxon>
        <taxon>Mycosphaerellales</taxon>
        <taxon>Mycosphaerellaceae</taxon>
        <taxon>Sphaerulina</taxon>
    </lineage>
</organism>
<dbReference type="InterPro" id="IPR036236">
    <property type="entry name" value="Znf_C2H2_sf"/>
</dbReference>
<dbReference type="FunFam" id="3.30.160.60:FF:002343">
    <property type="entry name" value="Zinc finger protein 33A"/>
    <property type="match status" value="1"/>
</dbReference>
<feature type="domain" description="C2H2-type" evidence="7">
    <location>
        <begin position="137"/>
        <end position="164"/>
    </location>
</feature>
<evidence type="ECO:0000256" key="2">
    <source>
        <dbReference type="ARBA" id="ARBA00022737"/>
    </source>
</evidence>
<dbReference type="SUPFAM" id="SSF57667">
    <property type="entry name" value="beta-beta-alpha zinc fingers"/>
    <property type="match status" value="2"/>
</dbReference>
<dbReference type="PROSITE" id="PS50157">
    <property type="entry name" value="ZINC_FINGER_C2H2_2"/>
    <property type="match status" value="4"/>
</dbReference>
<dbReference type="Proteomes" id="UP000016931">
    <property type="component" value="Unassembled WGS sequence"/>
</dbReference>
<gene>
    <name evidence="8" type="ORF">SEPMUDRAFT_58552</name>
</gene>
<proteinExistence type="predicted"/>
<evidence type="ECO:0000256" key="5">
    <source>
        <dbReference type="PROSITE-ProRule" id="PRU00042"/>
    </source>
</evidence>
<dbReference type="Pfam" id="PF13894">
    <property type="entry name" value="zf-C2H2_4"/>
    <property type="match status" value="1"/>
</dbReference>
<dbReference type="eggNOG" id="KOG1721">
    <property type="taxonomic scope" value="Eukaryota"/>
</dbReference>
<evidence type="ECO:0000256" key="1">
    <source>
        <dbReference type="ARBA" id="ARBA00022723"/>
    </source>
</evidence>
<dbReference type="OMA" id="IPVCLPC"/>
<dbReference type="GO" id="GO:0000981">
    <property type="term" value="F:DNA-binding transcription factor activity, RNA polymerase II-specific"/>
    <property type="evidence" value="ECO:0007669"/>
    <property type="project" value="TreeGrafter"/>
</dbReference>